<dbReference type="InterPro" id="IPR049560">
    <property type="entry name" value="MeTrfase_RsmB-F_NOP2_cat"/>
</dbReference>
<dbReference type="PANTHER" id="PTHR22807:SF30">
    <property type="entry name" value="28S RRNA (CYTOSINE(4447)-C(5))-METHYLTRANSFERASE-RELATED"/>
    <property type="match status" value="1"/>
</dbReference>
<dbReference type="GO" id="GO:0001510">
    <property type="term" value="P:RNA methylation"/>
    <property type="evidence" value="ECO:0007669"/>
    <property type="project" value="InterPro"/>
</dbReference>
<accession>A0A9D1K6P3</accession>
<dbReference type="Pfam" id="PF13636">
    <property type="entry name" value="Methyltranf_PUA"/>
    <property type="match status" value="1"/>
</dbReference>
<proteinExistence type="inferred from homology"/>
<dbReference type="InterPro" id="IPR018314">
    <property type="entry name" value="RsmB/NOL1/NOP2-like_CS"/>
</dbReference>
<dbReference type="EMBL" id="DVJN01000190">
    <property type="protein sequence ID" value="HIS93280.1"/>
    <property type="molecule type" value="Genomic_DNA"/>
</dbReference>
<dbReference type="PROSITE" id="PS51686">
    <property type="entry name" value="SAM_MT_RSMB_NOP"/>
    <property type="match status" value="1"/>
</dbReference>
<keyword evidence="2" id="KW-0963">Cytoplasm</keyword>
<feature type="binding site" evidence="7">
    <location>
        <position position="170"/>
    </location>
    <ligand>
        <name>S-adenosyl-L-methionine</name>
        <dbReference type="ChEBI" id="CHEBI:59789"/>
    </ligand>
</feature>
<evidence type="ECO:0000256" key="3">
    <source>
        <dbReference type="ARBA" id="ARBA00022603"/>
    </source>
</evidence>
<reference evidence="9" key="2">
    <citation type="journal article" date="2021" name="PeerJ">
        <title>Extensive microbial diversity within the chicken gut microbiome revealed by metagenomics and culture.</title>
        <authorList>
            <person name="Gilroy R."/>
            <person name="Ravi A."/>
            <person name="Getino M."/>
            <person name="Pursley I."/>
            <person name="Horton D.L."/>
            <person name="Alikhan N.F."/>
            <person name="Baker D."/>
            <person name="Gharbi K."/>
            <person name="Hall N."/>
            <person name="Watson M."/>
            <person name="Adriaenssens E.M."/>
            <person name="Foster-Nyarko E."/>
            <person name="Jarju S."/>
            <person name="Secka A."/>
            <person name="Antonio M."/>
            <person name="Oren A."/>
            <person name="Chaudhuri R.R."/>
            <person name="La Ragione R."/>
            <person name="Hildebrand F."/>
            <person name="Pallen M.J."/>
        </authorList>
    </citation>
    <scope>NUCLEOTIDE SEQUENCE</scope>
    <source>
        <strain evidence="9">13766</strain>
    </source>
</reference>
<dbReference type="Gene3D" id="3.30.70.1170">
    <property type="entry name" value="Sun protein, domain 3"/>
    <property type="match status" value="1"/>
</dbReference>
<dbReference type="CDD" id="cd02440">
    <property type="entry name" value="AdoMet_MTases"/>
    <property type="match status" value="1"/>
</dbReference>
<dbReference type="InterPro" id="IPR001678">
    <property type="entry name" value="MeTrfase_RsmB-F_NOP2_dom"/>
</dbReference>
<dbReference type="InterPro" id="IPR027391">
    <property type="entry name" value="Nol1_Nop2_Fmu_2"/>
</dbReference>
<evidence type="ECO:0000256" key="7">
    <source>
        <dbReference type="PROSITE-ProRule" id="PRU01023"/>
    </source>
</evidence>
<evidence type="ECO:0000256" key="2">
    <source>
        <dbReference type="ARBA" id="ARBA00022490"/>
    </source>
</evidence>
<comment type="caution">
    <text evidence="9">The sequence shown here is derived from an EMBL/GenBank/DDBJ whole genome shotgun (WGS) entry which is preliminary data.</text>
</comment>
<comment type="similarity">
    <text evidence="1 7">Belongs to the class I-like SAM-binding methyltransferase superfamily. RsmB/NOP family.</text>
</comment>
<gene>
    <name evidence="9" type="ORF">IAA84_09720</name>
</gene>
<dbReference type="InterPro" id="IPR023267">
    <property type="entry name" value="RCMT"/>
</dbReference>
<dbReference type="Gene3D" id="2.30.130.60">
    <property type="match status" value="1"/>
</dbReference>
<dbReference type="InterPro" id="IPR029063">
    <property type="entry name" value="SAM-dependent_MTases_sf"/>
</dbReference>
<dbReference type="Pfam" id="PF01189">
    <property type="entry name" value="Methyltr_RsmB-F"/>
    <property type="match status" value="1"/>
</dbReference>
<dbReference type="GO" id="GO:0008173">
    <property type="term" value="F:RNA methyltransferase activity"/>
    <property type="evidence" value="ECO:0007669"/>
    <property type="project" value="InterPro"/>
</dbReference>
<dbReference type="PANTHER" id="PTHR22807">
    <property type="entry name" value="NOP2 YEAST -RELATED NOL1/NOP2/FMU SUN DOMAIN-CONTAINING"/>
    <property type="match status" value="1"/>
</dbReference>
<feature type="domain" description="SAM-dependent MTase RsmB/NOP-type" evidence="8">
    <location>
        <begin position="14"/>
        <end position="282"/>
    </location>
</feature>
<keyword evidence="5 7" id="KW-0949">S-adenosyl-L-methionine</keyword>
<evidence type="ECO:0000256" key="6">
    <source>
        <dbReference type="ARBA" id="ARBA00022884"/>
    </source>
</evidence>
<evidence type="ECO:0000256" key="1">
    <source>
        <dbReference type="ARBA" id="ARBA00007494"/>
    </source>
</evidence>
<reference evidence="9" key="1">
    <citation type="submission" date="2020-10" db="EMBL/GenBank/DDBJ databases">
        <authorList>
            <person name="Gilroy R."/>
        </authorList>
    </citation>
    <scope>NUCLEOTIDE SEQUENCE</scope>
    <source>
        <strain evidence="9">13766</strain>
    </source>
</reference>
<dbReference type="Proteomes" id="UP000824140">
    <property type="component" value="Unassembled WGS sequence"/>
</dbReference>
<evidence type="ECO:0000313" key="9">
    <source>
        <dbReference type="EMBL" id="HIS93280.1"/>
    </source>
</evidence>
<evidence type="ECO:0000259" key="8">
    <source>
        <dbReference type="PROSITE" id="PS51686"/>
    </source>
</evidence>
<dbReference type="SUPFAM" id="SSF53335">
    <property type="entry name" value="S-adenosyl-L-methionine-dependent methyltransferases"/>
    <property type="match status" value="1"/>
</dbReference>
<name>A0A9D1K6P3_9FIRM</name>
<organism evidence="9 10">
    <name type="scientific">Candidatus Alectryocaccomicrobium excrementavium</name>
    <dbReference type="NCBI Taxonomy" id="2840668"/>
    <lineage>
        <taxon>Bacteria</taxon>
        <taxon>Bacillati</taxon>
        <taxon>Bacillota</taxon>
        <taxon>Clostridia</taxon>
        <taxon>Candidatus Alectryocaccomicrobium</taxon>
    </lineage>
</organism>
<evidence type="ECO:0000256" key="5">
    <source>
        <dbReference type="ARBA" id="ARBA00022691"/>
    </source>
</evidence>
<evidence type="ECO:0000256" key="4">
    <source>
        <dbReference type="ARBA" id="ARBA00022679"/>
    </source>
</evidence>
<dbReference type="PROSITE" id="PS01153">
    <property type="entry name" value="NOL1_NOP2_SUN"/>
    <property type="match status" value="1"/>
</dbReference>
<keyword evidence="4 7" id="KW-0808">Transferase</keyword>
<feature type="binding site" evidence="7">
    <location>
        <position position="125"/>
    </location>
    <ligand>
        <name>S-adenosyl-L-methionine</name>
        <dbReference type="ChEBI" id="CHEBI:59789"/>
    </ligand>
</feature>
<feature type="binding site" evidence="7">
    <location>
        <begin position="104"/>
        <end position="110"/>
    </location>
    <ligand>
        <name>S-adenosyl-L-methionine</name>
        <dbReference type="ChEBI" id="CHEBI:59789"/>
    </ligand>
</feature>
<dbReference type="Gene3D" id="3.40.50.150">
    <property type="entry name" value="Vaccinia Virus protein VP39"/>
    <property type="match status" value="1"/>
</dbReference>
<dbReference type="PRINTS" id="PR02008">
    <property type="entry name" value="RCMTFAMILY"/>
</dbReference>
<keyword evidence="3 7" id="KW-0489">Methyltransferase</keyword>
<dbReference type="GO" id="GO:0003723">
    <property type="term" value="F:RNA binding"/>
    <property type="evidence" value="ECO:0007669"/>
    <property type="project" value="UniProtKB-UniRule"/>
</dbReference>
<sequence>MNLPESYVNHMRALLGAQFEAFMESMQAPPQRALRENARRPGGARSFALAGVPWCPSGYYISAQSRPGASLKHFAGAFYLQEPSAMAPAEVLCAQPCERVLDLCAAPGGKATRLAECAGALVANEIEPRRARVLLSNLERMGAWNAAVTNETPARLAQALPEAFDAVLVDAPCSGEGMFRRDPAAIAEWTEASNAGCQKRQREILACAARLVRPGGRLVYSTCTFSPLENEENVEWFLREFSDFSARDFALPGLGASQNGCLRVYPHLAAGEGHFIALLARAGESVPLRDGASTPPALPGGAAGFWEALPPGSLTERGETVCLQNALLPPLRGLRALREGLPLFSCKKGVYRPEHAAGMALRANVGIELTAEEANAYLGGAPLPLGERAAEGWALMRYQGMPLGWAKGSGGVCKNHLPKGLRQNAPLLP</sequence>
<feature type="active site" description="Nucleophile" evidence="7">
    <location>
        <position position="223"/>
    </location>
</feature>
<dbReference type="Pfam" id="PF17125">
    <property type="entry name" value="Methyltr_RsmF_N"/>
    <property type="match status" value="1"/>
</dbReference>
<keyword evidence="6 7" id="KW-0694">RNA-binding</keyword>
<dbReference type="AlphaFoldDB" id="A0A9D1K6P3"/>
<evidence type="ECO:0000313" key="10">
    <source>
        <dbReference type="Proteomes" id="UP000824140"/>
    </source>
</evidence>
<protein>
    <recommendedName>
        <fullName evidence="8">SAM-dependent MTase RsmB/NOP-type domain-containing protein</fullName>
    </recommendedName>
</protein>
<dbReference type="InterPro" id="IPR031341">
    <property type="entry name" value="Methyltr_RsmF_N"/>
</dbReference>
<comment type="caution">
    <text evidence="7">Lacks conserved residue(s) required for the propagation of feature annotation.</text>
</comment>